<keyword evidence="1" id="KW-0812">Transmembrane</keyword>
<keyword evidence="1" id="KW-1133">Transmembrane helix</keyword>
<reference evidence="2" key="1">
    <citation type="submission" date="2020-10" db="EMBL/GenBank/DDBJ databases">
        <title>Unveiling of a novel bifunctional photoreceptor, Dualchrome1, isolated from a cosmopolitan green alga.</title>
        <authorList>
            <person name="Suzuki S."/>
            <person name="Kawachi M."/>
        </authorList>
    </citation>
    <scope>NUCLEOTIDE SEQUENCE</scope>
    <source>
        <strain evidence="2">NIES 2893</strain>
    </source>
</reference>
<proteinExistence type="predicted"/>
<feature type="transmembrane region" description="Helical" evidence="1">
    <location>
        <begin position="67"/>
        <end position="86"/>
    </location>
</feature>
<dbReference type="PANTHER" id="PTHR36974">
    <property type="entry name" value="MEMBRANE PROTEIN-RELATED"/>
    <property type="match status" value="1"/>
</dbReference>
<protein>
    <submittedName>
        <fullName evidence="2">Uncharacterized protein</fullName>
    </submittedName>
</protein>
<feature type="transmembrane region" description="Helical" evidence="1">
    <location>
        <begin position="40"/>
        <end position="61"/>
    </location>
</feature>
<sequence length="217" mass="22125">MDSSAGSELKSEFDEWTRPWEAPGYRGAVISALPENQQKIAFAAISAGISVGTALICALSLDVGDVGAGVLGALYILGGVAHFAVFDQYTTIVPHEGAFGGLWRVPGTPAFQVTWTGIAELAGGLGLIAGGPVHAVPHVVGRISGFALFVLTIAITPANIYAATNNAPGPGPPPEDGELPPLVEPSGHVGRAVAQCVLLAALWSAAFNGCDDCVTRV</sequence>
<organism evidence="2 3">
    <name type="scientific">Pycnococcus provasolii</name>
    <dbReference type="NCBI Taxonomy" id="41880"/>
    <lineage>
        <taxon>Eukaryota</taxon>
        <taxon>Viridiplantae</taxon>
        <taxon>Chlorophyta</taxon>
        <taxon>Pseudoscourfieldiophyceae</taxon>
        <taxon>Pseudoscourfieldiales</taxon>
        <taxon>Pycnococcaceae</taxon>
        <taxon>Pycnococcus</taxon>
    </lineage>
</organism>
<dbReference type="EMBL" id="BNJQ01000005">
    <property type="protein sequence ID" value="GHP03436.1"/>
    <property type="molecule type" value="Genomic_DNA"/>
</dbReference>
<gene>
    <name evidence="2" type="ORF">PPROV_000219100</name>
</gene>
<keyword evidence="3" id="KW-1185">Reference proteome</keyword>
<evidence type="ECO:0000313" key="3">
    <source>
        <dbReference type="Proteomes" id="UP000660262"/>
    </source>
</evidence>
<evidence type="ECO:0000256" key="1">
    <source>
        <dbReference type="SAM" id="Phobius"/>
    </source>
</evidence>
<keyword evidence="1" id="KW-0472">Membrane</keyword>
<accession>A0A830H854</accession>
<evidence type="ECO:0000313" key="2">
    <source>
        <dbReference type="EMBL" id="GHP03436.1"/>
    </source>
</evidence>
<dbReference type="PANTHER" id="PTHR36974:SF1">
    <property type="entry name" value="DOXX FAMILY MEMBRANE PROTEIN"/>
    <property type="match status" value="1"/>
</dbReference>
<dbReference type="AlphaFoldDB" id="A0A830H854"/>
<dbReference type="OrthoDB" id="533393at2759"/>
<dbReference type="Proteomes" id="UP000660262">
    <property type="component" value="Unassembled WGS sequence"/>
</dbReference>
<comment type="caution">
    <text evidence="2">The sequence shown here is derived from an EMBL/GenBank/DDBJ whole genome shotgun (WGS) entry which is preliminary data.</text>
</comment>
<name>A0A830H854_9CHLO</name>